<dbReference type="NCBIfam" id="TIGR02486">
    <property type="entry name" value="RDH"/>
    <property type="match status" value="1"/>
</dbReference>
<dbReference type="GO" id="GO:0046872">
    <property type="term" value="F:metal ion binding"/>
    <property type="evidence" value="ECO:0007669"/>
    <property type="project" value="UniProtKB-KW"/>
</dbReference>
<organism evidence="8">
    <name type="scientific">marine sediment metagenome</name>
    <dbReference type="NCBI Taxonomy" id="412755"/>
    <lineage>
        <taxon>unclassified sequences</taxon>
        <taxon>metagenomes</taxon>
        <taxon>ecological metagenomes</taxon>
    </lineage>
</organism>
<feature type="non-terminal residue" evidence="8">
    <location>
        <position position="1"/>
    </location>
</feature>
<dbReference type="Gene3D" id="3.30.70.20">
    <property type="match status" value="1"/>
</dbReference>
<keyword evidence="3" id="KW-0732">Signal</keyword>
<evidence type="ECO:0000259" key="7">
    <source>
        <dbReference type="PROSITE" id="PS51379"/>
    </source>
</evidence>
<dbReference type="EMBL" id="BART01005984">
    <property type="protein sequence ID" value="GAG55999.1"/>
    <property type="molecule type" value="Genomic_DNA"/>
</dbReference>
<dbReference type="PROSITE" id="PS51379">
    <property type="entry name" value="4FE4S_FER_2"/>
    <property type="match status" value="1"/>
</dbReference>
<dbReference type="Pfam" id="PF12838">
    <property type="entry name" value="Fer4_7"/>
    <property type="match status" value="1"/>
</dbReference>
<name>X0YIY8_9ZZZZ</name>
<dbReference type="InterPro" id="IPR017896">
    <property type="entry name" value="4Fe4S_Fe-S-bd"/>
</dbReference>
<evidence type="ECO:0000313" key="8">
    <source>
        <dbReference type="EMBL" id="GAG55999.1"/>
    </source>
</evidence>
<dbReference type="GO" id="GO:0051536">
    <property type="term" value="F:iron-sulfur cluster binding"/>
    <property type="evidence" value="ECO:0007669"/>
    <property type="project" value="UniProtKB-KW"/>
</dbReference>
<reference evidence="8" key="1">
    <citation type="journal article" date="2014" name="Front. Microbiol.">
        <title>High frequency of phylogenetically diverse reductive dehalogenase-homologous genes in deep subseafloor sedimentary metagenomes.</title>
        <authorList>
            <person name="Kawai M."/>
            <person name="Futagami T."/>
            <person name="Toyoda A."/>
            <person name="Takaki Y."/>
            <person name="Nishi S."/>
            <person name="Hori S."/>
            <person name="Arai W."/>
            <person name="Tsubouchi T."/>
            <person name="Morono Y."/>
            <person name="Uchiyama I."/>
            <person name="Ito T."/>
            <person name="Fujiyama A."/>
            <person name="Inagaki F."/>
            <person name="Takami H."/>
        </authorList>
    </citation>
    <scope>NUCLEOTIDE SEQUENCE</scope>
    <source>
        <strain evidence="8">Expedition CK06-06</strain>
    </source>
</reference>
<keyword evidence="5" id="KW-0411">Iron-sulfur</keyword>
<dbReference type="InterPro" id="IPR017900">
    <property type="entry name" value="4Fe4S_Fe_S_CS"/>
</dbReference>
<accession>X0YIY8</accession>
<keyword evidence="2" id="KW-0479">Metal-binding</keyword>
<dbReference type="GO" id="GO:0030313">
    <property type="term" value="C:cell envelope"/>
    <property type="evidence" value="ECO:0007669"/>
    <property type="project" value="UniProtKB-SubCell"/>
</dbReference>
<dbReference type="PROSITE" id="PS00198">
    <property type="entry name" value="4FE4S_FER_1"/>
    <property type="match status" value="1"/>
</dbReference>
<dbReference type="InterPro" id="IPR012832">
    <property type="entry name" value="RDH"/>
</dbReference>
<evidence type="ECO:0000256" key="6">
    <source>
        <dbReference type="ARBA" id="ARBA00023136"/>
    </source>
</evidence>
<sequence length="291" mass="32265">HALAIASWTVHDYFRNAFSWDKLGQSPANIMPRAEPDKYKVDEKNIERITKTIKAVTKSFGADLVGIAPYNPNWVYTEDRMGTPIEMTEGMTSVIAIGTIMDIDAISTTPSMTQGFASGMGYSMMAFIASSLAEFIRLLGYNAVPTGNDTGPSIPIAVEAGLGQVGRNGLLTTKDHGARVRLCKVFTDIPLQHDGKVDFGLTDFCRRCKRCAEACENEAISFDNEPSFKIHSKSNTKGIYRWAVNVDKCYDFWVDNGGECSTCIAVCPYNLRDGIMYMDPADYWEKRLAEQ</sequence>
<evidence type="ECO:0000256" key="2">
    <source>
        <dbReference type="ARBA" id="ARBA00022723"/>
    </source>
</evidence>
<feature type="domain" description="4Fe-4S ferredoxin-type" evidence="7">
    <location>
        <begin position="195"/>
        <end position="225"/>
    </location>
</feature>
<evidence type="ECO:0000256" key="4">
    <source>
        <dbReference type="ARBA" id="ARBA00023004"/>
    </source>
</evidence>
<keyword evidence="6" id="KW-0472">Membrane</keyword>
<dbReference type="PANTHER" id="PTHR42827">
    <property type="entry name" value="IRON-SULFUR CLUSTER-BINDING PROTEIN-RELATED"/>
    <property type="match status" value="1"/>
</dbReference>
<comment type="subcellular location">
    <subcellularLocation>
        <location evidence="1">Cell envelope</location>
    </subcellularLocation>
</comment>
<proteinExistence type="predicted"/>
<dbReference type="PANTHER" id="PTHR42827:SF1">
    <property type="entry name" value="IRON-SULFUR CLUSTER-BINDING PROTEIN"/>
    <property type="match status" value="1"/>
</dbReference>
<dbReference type="AlphaFoldDB" id="X0YIY8"/>
<evidence type="ECO:0000256" key="1">
    <source>
        <dbReference type="ARBA" id="ARBA00004196"/>
    </source>
</evidence>
<evidence type="ECO:0000256" key="5">
    <source>
        <dbReference type="ARBA" id="ARBA00023014"/>
    </source>
</evidence>
<gene>
    <name evidence="8" type="ORF">S01H4_13599</name>
</gene>
<evidence type="ECO:0000256" key="3">
    <source>
        <dbReference type="ARBA" id="ARBA00022729"/>
    </source>
</evidence>
<dbReference type="SUPFAM" id="SSF54862">
    <property type="entry name" value="4Fe-4S ferredoxins"/>
    <property type="match status" value="1"/>
</dbReference>
<protein>
    <submittedName>
        <fullName evidence="8">Putative reductive dehalogenase (RdhA)</fullName>
    </submittedName>
</protein>
<keyword evidence="4" id="KW-0408">Iron</keyword>
<comment type="caution">
    <text evidence="8">The sequence shown here is derived from an EMBL/GenBank/DDBJ whole genome shotgun (WGS) entry which is preliminary data.</text>
</comment>